<sequence length="94" mass="10695">MRREDKYKTRENDACEEKVSGKLEVNKHNKLEGGGVERWRRSGEVEEEWRGGGGVGEEGGGVERWRRSGEMEEKQCLTKREGVRASVVVVYLGL</sequence>
<dbReference type="Proteomes" id="UP001292094">
    <property type="component" value="Unassembled WGS sequence"/>
</dbReference>
<feature type="region of interest" description="Disordered" evidence="1">
    <location>
        <begin position="47"/>
        <end position="68"/>
    </location>
</feature>
<proteinExistence type="predicted"/>
<organism evidence="2 3">
    <name type="scientific">Petrolisthes manimaculis</name>
    <dbReference type="NCBI Taxonomy" id="1843537"/>
    <lineage>
        <taxon>Eukaryota</taxon>
        <taxon>Metazoa</taxon>
        <taxon>Ecdysozoa</taxon>
        <taxon>Arthropoda</taxon>
        <taxon>Crustacea</taxon>
        <taxon>Multicrustacea</taxon>
        <taxon>Malacostraca</taxon>
        <taxon>Eumalacostraca</taxon>
        <taxon>Eucarida</taxon>
        <taxon>Decapoda</taxon>
        <taxon>Pleocyemata</taxon>
        <taxon>Anomura</taxon>
        <taxon>Galatheoidea</taxon>
        <taxon>Porcellanidae</taxon>
        <taxon>Petrolisthes</taxon>
    </lineage>
</organism>
<evidence type="ECO:0000313" key="2">
    <source>
        <dbReference type="EMBL" id="KAK4290225.1"/>
    </source>
</evidence>
<dbReference type="AlphaFoldDB" id="A0AAE1TNY9"/>
<name>A0AAE1TNY9_9EUCA</name>
<keyword evidence="3" id="KW-1185">Reference proteome</keyword>
<gene>
    <name evidence="2" type="ORF">Pmani_036862</name>
</gene>
<comment type="caution">
    <text evidence="2">The sequence shown here is derived from an EMBL/GenBank/DDBJ whole genome shotgun (WGS) entry which is preliminary data.</text>
</comment>
<dbReference type="EMBL" id="JAWZYT010005563">
    <property type="protein sequence ID" value="KAK4290225.1"/>
    <property type="molecule type" value="Genomic_DNA"/>
</dbReference>
<evidence type="ECO:0000313" key="3">
    <source>
        <dbReference type="Proteomes" id="UP001292094"/>
    </source>
</evidence>
<evidence type="ECO:0000256" key="1">
    <source>
        <dbReference type="SAM" id="MobiDB-lite"/>
    </source>
</evidence>
<reference evidence="2" key="1">
    <citation type="submission" date="2023-11" db="EMBL/GenBank/DDBJ databases">
        <title>Genome assemblies of two species of porcelain crab, Petrolisthes cinctipes and Petrolisthes manimaculis (Anomura: Porcellanidae).</title>
        <authorList>
            <person name="Angst P."/>
        </authorList>
    </citation>
    <scope>NUCLEOTIDE SEQUENCE</scope>
    <source>
        <strain evidence="2">PB745_02</strain>
        <tissue evidence="2">Gill</tissue>
    </source>
</reference>
<accession>A0AAE1TNY9</accession>
<protein>
    <submittedName>
        <fullName evidence="2">Uncharacterized protein</fullName>
    </submittedName>
</protein>